<dbReference type="GO" id="GO:0005960">
    <property type="term" value="C:glycine cleavage complex"/>
    <property type="evidence" value="ECO:0007669"/>
    <property type="project" value="InterPro"/>
</dbReference>
<feature type="domain" description="Aminomethyltransferase C-terminal" evidence="10">
    <location>
        <begin position="281"/>
        <end position="355"/>
    </location>
</feature>
<dbReference type="FunFam" id="4.10.1250.10:FF:000001">
    <property type="entry name" value="Aminomethyltransferase"/>
    <property type="match status" value="1"/>
</dbReference>
<evidence type="ECO:0000259" key="9">
    <source>
        <dbReference type="Pfam" id="PF01571"/>
    </source>
</evidence>
<dbReference type="Gene3D" id="3.30.70.1400">
    <property type="entry name" value="Aminomethyltransferase beta-barrel domains"/>
    <property type="match status" value="1"/>
</dbReference>
<keyword evidence="12" id="KW-1185">Reference proteome</keyword>
<accession>A0A6N8EGJ5</accession>
<dbReference type="SUPFAM" id="SSF103025">
    <property type="entry name" value="Folate-binding domain"/>
    <property type="match status" value="1"/>
</dbReference>
<name>A0A6N8EGJ5_9GAMM</name>
<organism evidence="11 12">
    <name type="scientific">Allochromatium palmeri</name>
    <dbReference type="NCBI Taxonomy" id="231048"/>
    <lineage>
        <taxon>Bacteria</taxon>
        <taxon>Pseudomonadati</taxon>
        <taxon>Pseudomonadota</taxon>
        <taxon>Gammaproteobacteria</taxon>
        <taxon>Chromatiales</taxon>
        <taxon>Chromatiaceae</taxon>
        <taxon>Allochromatium</taxon>
    </lineage>
</organism>
<dbReference type="AlphaFoldDB" id="A0A6N8EGJ5"/>
<feature type="binding site" evidence="8">
    <location>
        <position position="197"/>
    </location>
    <ligand>
        <name>substrate</name>
    </ligand>
</feature>
<dbReference type="RefSeq" id="WP_155450079.1">
    <property type="nucleotide sequence ID" value="NZ_WNKT01000019.1"/>
</dbReference>
<dbReference type="Gene3D" id="4.10.1250.10">
    <property type="entry name" value="Aminomethyltransferase fragment"/>
    <property type="match status" value="1"/>
</dbReference>
<keyword evidence="3 7" id="KW-0032">Aminotransferase</keyword>
<dbReference type="EC" id="2.1.2.10" evidence="2 7"/>
<dbReference type="Proteomes" id="UP000434044">
    <property type="component" value="Unassembled WGS sequence"/>
</dbReference>
<sequence>MALRTPLHSEHARLGARLVPFGGWDMPLHYGSQIEEHDAVREHAGMFDVSHMCPVDIEGPDAQGFLRRLLANDVAKLKTVGKALYSCMLNDSGGVVDDLIVYLRGPAGHYRLVVNAGTADKDLAWLEARREGFDVEIRRRDDLAMIAVQGPRARELTATCLPREMAESALELAPFNATECGGWFIARTGYTGEDGFEILLPADHVVDLWSVLLDAGVRPCGLGARDTLRLEAGMNLYGQDMGEDVGPLEAGLEWTIAWEPAERDFIGRAALEELRASPERREFVGLLLTGRGVLRAHQTVLSHGREVGEITSGGFAPTLQRSIALARVAPGLGETCEVDIRGKPVPARIVKPPFVRQGRILVEL</sequence>
<evidence type="ECO:0000256" key="1">
    <source>
        <dbReference type="ARBA" id="ARBA00008609"/>
    </source>
</evidence>
<gene>
    <name evidence="7 11" type="primary">gcvT</name>
    <name evidence="11" type="ORF">GJ668_10350</name>
</gene>
<dbReference type="FunFam" id="3.30.70.1400:FF:000001">
    <property type="entry name" value="Aminomethyltransferase"/>
    <property type="match status" value="1"/>
</dbReference>
<proteinExistence type="inferred from homology"/>
<comment type="subunit">
    <text evidence="7">The glycine cleavage system is composed of four proteins: P, T, L and H.</text>
</comment>
<evidence type="ECO:0000256" key="3">
    <source>
        <dbReference type="ARBA" id="ARBA00022576"/>
    </source>
</evidence>
<comment type="similarity">
    <text evidence="1 7">Belongs to the GcvT family.</text>
</comment>
<dbReference type="InterPro" id="IPR006223">
    <property type="entry name" value="GcvT"/>
</dbReference>
<evidence type="ECO:0000313" key="12">
    <source>
        <dbReference type="Proteomes" id="UP000434044"/>
    </source>
</evidence>
<evidence type="ECO:0000256" key="2">
    <source>
        <dbReference type="ARBA" id="ARBA00012616"/>
    </source>
</evidence>
<dbReference type="PANTHER" id="PTHR43757">
    <property type="entry name" value="AMINOMETHYLTRANSFERASE"/>
    <property type="match status" value="1"/>
</dbReference>
<evidence type="ECO:0000256" key="6">
    <source>
        <dbReference type="ARBA" id="ARBA00047665"/>
    </source>
</evidence>
<dbReference type="Pfam" id="PF08669">
    <property type="entry name" value="GCV_T_C"/>
    <property type="match status" value="1"/>
</dbReference>
<dbReference type="HAMAP" id="MF_00259">
    <property type="entry name" value="GcvT"/>
    <property type="match status" value="1"/>
</dbReference>
<dbReference type="GO" id="GO:0032259">
    <property type="term" value="P:methylation"/>
    <property type="evidence" value="ECO:0007669"/>
    <property type="project" value="UniProtKB-KW"/>
</dbReference>
<feature type="domain" description="GCVT N-terminal" evidence="9">
    <location>
        <begin position="7"/>
        <end position="259"/>
    </location>
</feature>
<dbReference type="InterPro" id="IPR022903">
    <property type="entry name" value="GcvT_bac"/>
</dbReference>
<dbReference type="GO" id="GO:0005829">
    <property type="term" value="C:cytosol"/>
    <property type="evidence" value="ECO:0007669"/>
    <property type="project" value="TreeGrafter"/>
</dbReference>
<evidence type="ECO:0000256" key="8">
    <source>
        <dbReference type="PIRSR" id="PIRSR006487-1"/>
    </source>
</evidence>
<dbReference type="NCBIfam" id="NF001567">
    <property type="entry name" value="PRK00389.1"/>
    <property type="match status" value="1"/>
</dbReference>
<reference evidence="11 12" key="1">
    <citation type="submission" date="2019-11" db="EMBL/GenBank/DDBJ databases">
        <title>Whole-genome sequence of the anaerobic purple sulfur bacterium Allochromatium palmeri DSM 15591.</title>
        <authorList>
            <person name="Kyndt J.A."/>
            <person name="Meyer T.E."/>
        </authorList>
    </citation>
    <scope>NUCLEOTIDE SEQUENCE [LARGE SCALE GENOMIC DNA]</scope>
    <source>
        <strain evidence="11 12">DSM 15591</strain>
    </source>
</reference>
<dbReference type="GO" id="GO:0008168">
    <property type="term" value="F:methyltransferase activity"/>
    <property type="evidence" value="ECO:0007669"/>
    <property type="project" value="UniProtKB-KW"/>
</dbReference>
<dbReference type="Gene3D" id="2.40.30.110">
    <property type="entry name" value="Aminomethyltransferase beta-barrel domains"/>
    <property type="match status" value="1"/>
</dbReference>
<dbReference type="GO" id="GO:0019464">
    <property type="term" value="P:glycine decarboxylation via glycine cleavage system"/>
    <property type="evidence" value="ECO:0007669"/>
    <property type="project" value="UniProtKB-UniRule"/>
</dbReference>
<dbReference type="PANTHER" id="PTHR43757:SF2">
    <property type="entry name" value="AMINOMETHYLTRANSFERASE, MITOCHONDRIAL"/>
    <property type="match status" value="1"/>
</dbReference>
<evidence type="ECO:0000256" key="4">
    <source>
        <dbReference type="ARBA" id="ARBA00022679"/>
    </source>
</evidence>
<comment type="function">
    <text evidence="7">The glycine cleavage system catalyzes the degradation of glycine.</text>
</comment>
<dbReference type="InterPro" id="IPR013977">
    <property type="entry name" value="GcvT_C"/>
</dbReference>
<dbReference type="SUPFAM" id="SSF101790">
    <property type="entry name" value="Aminomethyltransferase beta-barrel domain"/>
    <property type="match status" value="1"/>
</dbReference>
<evidence type="ECO:0000256" key="5">
    <source>
        <dbReference type="ARBA" id="ARBA00031395"/>
    </source>
</evidence>
<dbReference type="Gene3D" id="3.30.1360.120">
    <property type="entry name" value="Probable tRNA modification gtpase trme, domain 1"/>
    <property type="match status" value="1"/>
</dbReference>
<dbReference type="NCBIfam" id="TIGR00528">
    <property type="entry name" value="gcvT"/>
    <property type="match status" value="1"/>
</dbReference>
<comment type="catalytic activity">
    <reaction evidence="6 7">
        <text>N(6)-[(R)-S(8)-aminomethyldihydrolipoyl]-L-lysyl-[protein] + (6S)-5,6,7,8-tetrahydrofolate = N(6)-[(R)-dihydrolipoyl]-L-lysyl-[protein] + (6R)-5,10-methylene-5,6,7,8-tetrahydrofolate + NH4(+)</text>
        <dbReference type="Rhea" id="RHEA:16945"/>
        <dbReference type="Rhea" id="RHEA-COMP:10475"/>
        <dbReference type="Rhea" id="RHEA-COMP:10492"/>
        <dbReference type="ChEBI" id="CHEBI:15636"/>
        <dbReference type="ChEBI" id="CHEBI:28938"/>
        <dbReference type="ChEBI" id="CHEBI:57453"/>
        <dbReference type="ChEBI" id="CHEBI:83100"/>
        <dbReference type="ChEBI" id="CHEBI:83143"/>
        <dbReference type="EC" id="2.1.2.10"/>
    </reaction>
</comment>
<dbReference type="InterPro" id="IPR028896">
    <property type="entry name" value="GcvT/YgfZ/DmdA"/>
</dbReference>
<evidence type="ECO:0000259" key="10">
    <source>
        <dbReference type="Pfam" id="PF08669"/>
    </source>
</evidence>
<keyword evidence="11" id="KW-0489">Methyltransferase</keyword>
<comment type="caution">
    <text evidence="11">The sequence shown here is derived from an EMBL/GenBank/DDBJ whole genome shotgun (WGS) entry which is preliminary data.</text>
</comment>
<evidence type="ECO:0000256" key="7">
    <source>
        <dbReference type="HAMAP-Rule" id="MF_00259"/>
    </source>
</evidence>
<dbReference type="Pfam" id="PF01571">
    <property type="entry name" value="GCV_T"/>
    <property type="match status" value="1"/>
</dbReference>
<dbReference type="InterPro" id="IPR029043">
    <property type="entry name" value="GcvT/YgfZ_C"/>
</dbReference>
<dbReference type="GO" id="GO:0008483">
    <property type="term" value="F:transaminase activity"/>
    <property type="evidence" value="ECO:0007669"/>
    <property type="project" value="UniProtKB-KW"/>
</dbReference>
<protein>
    <recommendedName>
        <fullName evidence="2 7">Aminomethyltransferase</fullName>
        <ecNumber evidence="2 7">2.1.2.10</ecNumber>
    </recommendedName>
    <alternativeName>
        <fullName evidence="5 7">Glycine cleavage system T protein</fullName>
    </alternativeName>
</protein>
<dbReference type="InterPro" id="IPR027266">
    <property type="entry name" value="TrmE/GcvT-like"/>
</dbReference>
<evidence type="ECO:0000313" key="11">
    <source>
        <dbReference type="EMBL" id="MTW21494.1"/>
    </source>
</evidence>
<dbReference type="OrthoDB" id="9774591at2"/>
<dbReference type="EMBL" id="WNKT01000019">
    <property type="protein sequence ID" value="MTW21494.1"/>
    <property type="molecule type" value="Genomic_DNA"/>
</dbReference>
<keyword evidence="4 7" id="KW-0808">Transferase</keyword>
<dbReference type="PIRSF" id="PIRSF006487">
    <property type="entry name" value="GcvT"/>
    <property type="match status" value="1"/>
</dbReference>
<dbReference type="InterPro" id="IPR006222">
    <property type="entry name" value="GCVT_N"/>
</dbReference>
<dbReference type="GO" id="GO:0004047">
    <property type="term" value="F:aminomethyltransferase activity"/>
    <property type="evidence" value="ECO:0007669"/>
    <property type="project" value="UniProtKB-UniRule"/>
</dbReference>